<sequence length="357" mass="38324">MDVSGIATRFAGELIAHRTKLEGKAGEAQNAQTALESAAKAIEEQRDAHRKAAQTLLSRWESNATAGFQKRTDRFDRDLELTAQASTKGAKIVAEVYQALEGRHNTVGNIVEEFITTATKLLQSGLAAAGITAPAGLMRAVAQVADLAGSYIKQSGGELKDARDEMVEAARKLRALQRDVDSDGVADPRSEAKQPGKDTGKGEGGQKGKDERKGSAKAEKILENARKHLGYHEGANNRNKWGPTGQPWCSYFATSMWQDAGVDIPKYGFSGDVYKWGEKHGTAYDADALAKQARPGDALLFGSGPDSPATSKHIGIIEKVEGNKITTIEGNSGDQVARRTYTLPKDADKFYGGVHPK</sequence>
<dbReference type="RefSeq" id="WP_188987225.1">
    <property type="nucleotide sequence ID" value="NZ_BMMT01000006.1"/>
</dbReference>
<dbReference type="Proteomes" id="UP000597989">
    <property type="component" value="Unassembled WGS sequence"/>
</dbReference>
<feature type="domain" description="Peptidase C51" evidence="2">
    <location>
        <begin position="243"/>
        <end position="331"/>
    </location>
</feature>
<dbReference type="SUPFAM" id="SSF54001">
    <property type="entry name" value="Cysteine proteinases"/>
    <property type="match status" value="1"/>
</dbReference>
<accession>A0A917JSN6</accession>
<evidence type="ECO:0000313" key="4">
    <source>
        <dbReference type="Proteomes" id="UP000597989"/>
    </source>
</evidence>
<dbReference type="Gene3D" id="3.90.1720.10">
    <property type="entry name" value="endopeptidase domain like (from Nostoc punctiforme)"/>
    <property type="match status" value="1"/>
</dbReference>
<name>A0A917JSN6_9PSEU</name>
<evidence type="ECO:0000259" key="2">
    <source>
        <dbReference type="Pfam" id="PF05257"/>
    </source>
</evidence>
<proteinExistence type="predicted"/>
<evidence type="ECO:0000256" key="1">
    <source>
        <dbReference type="SAM" id="MobiDB-lite"/>
    </source>
</evidence>
<reference evidence="3 4" key="1">
    <citation type="journal article" date="2014" name="Int. J. Syst. Evol. Microbiol.">
        <title>Complete genome sequence of Corynebacterium casei LMG S-19264T (=DSM 44701T), isolated from a smear-ripened cheese.</title>
        <authorList>
            <consortium name="US DOE Joint Genome Institute (JGI-PGF)"/>
            <person name="Walter F."/>
            <person name="Albersmeier A."/>
            <person name="Kalinowski J."/>
            <person name="Ruckert C."/>
        </authorList>
    </citation>
    <scope>NUCLEOTIDE SEQUENCE [LARGE SCALE GENOMIC DNA]</scope>
    <source>
        <strain evidence="3 4">CGMCC 4.7206</strain>
    </source>
</reference>
<dbReference type="Pfam" id="PF05257">
    <property type="entry name" value="CHAP"/>
    <property type="match status" value="1"/>
</dbReference>
<dbReference type="EMBL" id="BMMT01000006">
    <property type="protein sequence ID" value="GGI84493.1"/>
    <property type="molecule type" value="Genomic_DNA"/>
</dbReference>
<dbReference type="AlphaFoldDB" id="A0A917JSN6"/>
<dbReference type="InterPro" id="IPR007921">
    <property type="entry name" value="CHAP_dom"/>
</dbReference>
<evidence type="ECO:0000313" key="3">
    <source>
        <dbReference type="EMBL" id="GGI84493.1"/>
    </source>
</evidence>
<gene>
    <name evidence="3" type="ORF">GCM10011581_22040</name>
</gene>
<comment type="caution">
    <text evidence="3">The sequence shown here is derived from an EMBL/GenBank/DDBJ whole genome shotgun (WGS) entry which is preliminary data.</text>
</comment>
<protein>
    <recommendedName>
        <fullName evidence="2">Peptidase C51 domain-containing protein</fullName>
    </recommendedName>
</protein>
<feature type="region of interest" description="Disordered" evidence="1">
    <location>
        <begin position="178"/>
        <end position="216"/>
    </location>
</feature>
<organism evidence="3 4">
    <name type="scientific">Saccharopolyspora thermophila</name>
    <dbReference type="NCBI Taxonomy" id="89367"/>
    <lineage>
        <taxon>Bacteria</taxon>
        <taxon>Bacillati</taxon>
        <taxon>Actinomycetota</taxon>
        <taxon>Actinomycetes</taxon>
        <taxon>Pseudonocardiales</taxon>
        <taxon>Pseudonocardiaceae</taxon>
        <taxon>Saccharopolyspora</taxon>
    </lineage>
</organism>
<dbReference type="InterPro" id="IPR038765">
    <property type="entry name" value="Papain-like_cys_pep_sf"/>
</dbReference>